<dbReference type="PANTHER" id="PTHR30509">
    <property type="entry name" value="P-HYDROXYBENZOIC ACID EFFLUX PUMP SUBUNIT-RELATED"/>
    <property type="match status" value="1"/>
</dbReference>
<dbReference type="EMBL" id="JBCGBG010000002">
    <property type="protein sequence ID" value="MEL7696598.1"/>
    <property type="molecule type" value="Genomic_DNA"/>
</dbReference>
<evidence type="ECO:0000259" key="8">
    <source>
        <dbReference type="Pfam" id="PF13515"/>
    </source>
</evidence>
<keyword evidence="2" id="KW-1003">Cell membrane</keyword>
<evidence type="ECO:0000256" key="1">
    <source>
        <dbReference type="ARBA" id="ARBA00004651"/>
    </source>
</evidence>
<dbReference type="Pfam" id="PF13515">
    <property type="entry name" value="FUSC_2"/>
    <property type="match status" value="1"/>
</dbReference>
<feature type="transmembrane region" description="Helical" evidence="7">
    <location>
        <begin position="6"/>
        <end position="32"/>
    </location>
</feature>
<name>A0ABU9MNY7_9GAMM</name>
<dbReference type="RefSeq" id="WP_161797061.1">
    <property type="nucleotide sequence ID" value="NZ_JBCGBG010000002.1"/>
</dbReference>
<evidence type="ECO:0000313" key="10">
    <source>
        <dbReference type="Proteomes" id="UP001468095"/>
    </source>
</evidence>
<protein>
    <submittedName>
        <fullName evidence="9">FUSC family protein</fullName>
    </submittedName>
</protein>
<feature type="transmembrane region" description="Helical" evidence="7">
    <location>
        <begin position="71"/>
        <end position="88"/>
    </location>
</feature>
<organism evidence="9 10">
    <name type="scientific">Pantoea brenneri</name>
    <dbReference type="NCBI Taxonomy" id="472694"/>
    <lineage>
        <taxon>Bacteria</taxon>
        <taxon>Pseudomonadati</taxon>
        <taxon>Pseudomonadota</taxon>
        <taxon>Gammaproteobacteria</taxon>
        <taxon>Enterobacterales</taxon>
        <taxon>Erwiniaceae</taxon>
        <taxon>Pantoea</taxon>
    </lineage>
</organism>
<feature type="transmembrane region" description="Helical" evidence="7">
    <location>
        <begin position="95"/>
        <end position="114"/>
    </location>
</feature>
<comment type="subcellular location">
    <subcellularLocation>
        <location evidence="1">Cell membrane</location>
        <topology evidence="1">Multi-pass membrane protein</topology>
    </subcellularLocation>
</comment>
<keyword evidence="10" id="KW-1185">Reference proteome</keyword>
<evidence type="ECO:0000256" key="5">
    <source>
        <dbReference type="ARBA" id="ARBA00023136"/>
    </source>
</evidence>
<evidence type="ECO:0000313" key="9">
    <source>
        <dbReference type="EMBL" id="MEL7696598.1"/>
    </source>
</evidence>
<keyword evidence="4 7" id="KW-1133">Transmembrane helix</keyword>
<feature type="transmembrane region" description="Helical" evidence="7">
    <location>
        <begin position="126"/>
        <end position="147"/>
    </location>
</feature>
<evidence type="ECO:0000256" key="6">
    <source>
        <dbReference type="ARBA" id="ARBA00043993"/>
    </source>
</evidence>
<feature type="transmembrane region" description="Helical" evidence="7">
    <location>
        <begin position="44"/>
        <end position="65"/>
    </location>
</feature>
<dbReference type="InterPro" id="IPR049453">
    <property type="entry name" value="Memb_transporter_dom"/>
</dbReference>
<comment type="similarity">
    <text evidence="6">Belongs to the YccS/YhfK family.</text>
</comment>
<accession>A0ABU9MNY7</accession>
<comment type="caution">
    <text evidence="9">The sequence shown here is derived from an EMBL/GenBank/DDBJ whole genome shotgun (WGS) entry which is preliminary data.</text>
</comment>
<proteinExistence type="inferred from homology"/>
<evidence type="ECO:0000256" key="2">
    <source>
        <dbReference type="ARBA" id="ARBA00022475"/>
    </source>
</evidence>
<feature type="transmembrane region" description="Helical" evidence="7">
    <location>
        <begin position="401"/>
        <end position="420"/>
    </location>
</feature>
<dbReference type="Proteomes" id="UP001468095">
    <property type="component" value="Unassembled WGS sequence"/>
</dbReference>
<feature type="transmembrane region" description="Helical" evidence="7">
    <location>
        <begin position="457"/>
        <end position="475"/>
    </location>
</feature>
<evidence type="ECO:0000256" key="4">
    <source>
        <dbReference type="ARBA" id="ARBA00022989"/>
    </source>
</evidence>
<evidence type="ECO:0000256" key="3">
    <source>
        <dbReference type="ARBA" id="ARBA00022692"/>
    </source>
</evidence>
<feature type="transmembrane region" description="Helical" evidence="7">
    <location>
        <begin position="349"/>
        <end position="367"/>
    </location>
</feature>
<gene>
    <name evidence="9" type="ORF">AABB92_13140</name>
</gene>
<feature type="transmembrane region" description="Helical" evidence="7">
    <location>
        <begin position="325"/>
        <end position="343"/>
    </location>
</feature>
<dbReference type="PANTHER" id="PTHR30509:SF9">
    <property type="entry name" value="MULTIDRUG RESISTANCE PROTEIN MDTO"/>
    <property type="match status" value="1"/>
</dbReference>
<reference evidence="9 10" key="1">
    <citation type="submission" date="2024-04" db="EMBL/GenBank/DDBJ databases">
        <authorList>
            <person name="Suleimanova A.D."/>
            <person name="Pudova D.S."/>
            <person name="Shagimardanova E.I."/>
            <person name="Sharipova M.R."/>
        </authorList>
    </citation>
    <scope>NUCLEOTIDE SEQUENCE [LARGE SCALE GENOMIC DNA]</scope>
    <source>
        <strain evidence="9 10">3.1</strain>
    </source>
</reference>
<evidence type="ECO:0000256" key="7">
    <source>
        <dbReference type="SAM" id="Phobius"/>
    </source>
</evidence>
<keyword evidence="5 7" id="KW-0472">Membrane</keyword>
<sequence length="662" mass="72677">MLRYLLSSVIVIITSLTLGVPQLAYSLLVVFFATQKNIVLTRMIFPLFLLVNTAAVAAAILILKFTIDVPMLRLLSVSVALLILLYQMRSSRKWGFLYFAVAITITYAQSFVDLSSDGEMLLRNCLWSWVAGCYATVVAHIVNTLLLPVEPVRQLQQELDRILTATRRALETAAAGKPTTPVTLEEIQTSVLTLHSCLKFSIMRSQPFRANKEKHLAEIATAERLYSASRQLASLHGGLTDTASNHCRKLAVECRSFLQCLRENRRYLPEPADRSQIDALPACLQEMYSALRSVSLLDAQRSEPQQSGDTLPATARPKAALSYDYIKYGIKTLLAVALCYIFYTSVQWPGIHTSMLTCIIVAVPGLGASVHKSLLRIGGCLVGSLLALFCTIFILPHIDSITGLLLMVIPAIALSGWVTAGSERSSYAGVQILFAFSLAMFASFSPHPDLSEIRDRLVGILLGITVSTLIHSLIWPETEGRTLRHALAGLFESMAARMSLVEGKTNSQAEGWFKLDATQKLLAQVALEPNWRSNDNEDLTLACQTLLGKLREIHVAISRLENEYARSAGDADQHEAVTLARRLLQSLSAGMTRYARGLQSEPGCAPAIATPVDPLMADMQQSEVESDAILNSPLLLRTRELVSLCCSVPAWPYDNKLNVSGV</sequence>
<feature type="domain" description="Integral membrane bound transporter" evidence="8">
    <location>
        <begin position="338"/>
        <end position="469"/>
    </location>
</feature>
<feature type="transmembrane region" description="Helical" evidence="7">
    <location>
        <begin position="374"/>
        <end position="395"/>
    </location>
</feature>
<feature type="transmembrane region" description="Helical" evidence="7">
    <location>
        <begin position="427"/>
        <end position="445"/>
    </location>
</feature>
<keyword evidence="3 7" id="KW-0812">Transmembrane</keyword>